<dbReference type="InterPro" id="IPR029058">
    <property type="entry name" value="AB_hydrolase_fold"/>
</dbReference>
<dbReference type="Proteomes" id="UP000318585">
    <property type="component" value="Unassembled WGS sequence"/>
</dbReference>
<dbReference type="InterPro" id="IPR000073">
    <property type="entry name" value="AB_hydrolase_1"/>
</dbReference>
<dbReference type="PANTHER" id="PTHR43039">
    <property type="entry name" value="ESTERASE-RELATED"/>
    <property type="match status" value="1"/>
</dbReference>
<dbReference type="RefSeq" id="WP_144070654.1">
    <property type="nucleotide sequence ID" value="NZ_VJZR01000001.1"/>
</dbReference>
<comment type="caution">
    <text evidence="3">The sequence shown here is derived from an EMBL/GenBank/DDBJ whole genome shotgun (WGS) entry which is preliminary data.</text>
</comment>
<keyword evidence="4" id="KW-1185">Reference proteome</keyword>
<accession>A0A553CTK2</accession>
<organism evidence="3 4">
    <name type="scientific">Flavobacterium franklandianum</name>
    <dbReference type="NCBI Taxonomy" id="2594430"/>
    <lineage>
        <taxon>Bacteria</taxon>
        <taxon>Pseudomonadati</taxon>
        <taxon>Bacteroidota</taxon>
        <taxon>Flavobacteriia</taxon>
        <taxon>Flavobacteriales</taxon>
        <taxon>Flavobacteriaceae</taxon>
        <taxon>Flavobacterium</taxon>
    </lineage>
</organism>
<dbReference type="SUPFAM" id="SSF53474">
    <property type="entry name" value="alpha/beta-Hydrolases"/>
    <property type="match status" value="1"/>
</dbReference>
<dbReference type="GO" id="GO:0016787">
    <property type="term" value="F:hydrolase activity"/>
    <property type="evidence" value="ECO:0007669"/>
    <property type="project" value="UniProtKB-KW"/>
</dbReference>
<dbReference type="EMBL" id="VJZR01000001">
    <property type="protein sequence ID" value="TRX23754.1"/>
    <property type="molecule type" value="Genomic_DNA"/>
</dbReference>
<evidence type="ECO:0000313" key="4">
    <source>
        <dbReference type="Proteomes" id="UP000318585"/>
    </source>
</evidence>
<dbReference type="Pfam" id="PF12697">
    <property type="entry name" value="Abhydrolase_6"/>
    <property type="match status" value="1"/>
</dbReference>
<reference evidence="3 4" key="1">
    <citation type="submission" date="2019-07" db="EMBL/GenBank/DDBJ databases">
        <title>Novel species of Flavobacterium.</title>
        <authorList>
            <person name="Liu Q."/>
            <person name="Xin Y.-H."/>
        </authorList>
    </citation>
    <scope>NUCLEOTIDE SEQUENCE [LARGE SCALE GENOMIC DNA]</scope>
    <source>
        <strain evidence="3 4">LB3P56</strain>
    </source>
</reference>
<dbReference type="Gene3D" id="3.40.50.1820">
    <property type="entry name" value="alpha/beta hydrolase"/>
    <property type="match status" value="1"/>
</dbReference>
<name>A0A553CTK2_9FLAO</name>
<dbReference type="OrthoDB" id="9780932at2"/>
<dbReference type="AlphaFoldDB" id="A0A553CTK2"/>
<protein>
    <submittedName>
        <fullName evidence="3">Alpha/beta hydrolase</fullName>
    </submittedName>
</protein>
<evidence type="ECO:0000313" key="3">
    <source>
        <dbReference type="EMBL" id="TRX23754.1"/>
    </source>
</evidence>
<sequence length="266" mass="29482">MTKSQKKHNAQILGKGEKTMLFVHGYGCDQNMWRFITPAFETSYKIVLIDLVGSGQSDLNAYDFDKYNTLQAHADDLLDLIKELCLKDVVLVGHSVSAMIGALATIQNPAAFDCIIMIGPSPRYISDHSYNGGFSKESIDELVEALDSNYLGWSSAITPVIMGNPERPALAQELKNSFCRNNPEIAKHFARVTFLGDNRADLEKVTVPTLILQCSSDVIAPLHVGTYVQQHIKDSQLTQLKAKGHCPHLSEPEETIQSMKKFLSAR</sequence>
<feature type="domain" description="AB hydrolase-1" evidence="2">
    <location>
        <begin position="21"/>
        <end position="256"/>
    </location>
</feature>
<comment type="similarity">
    <text evidence="1">Belongs to the AB hydrolase superfamily.</text>
</comment>
<keyword evidence="3" id="KW-0378">Hydrolase</keyword>
<evidence type="ECO:0000259" key="2">
    <source>
        <dbReference type="Pfam" id="PF12697"/>
    </source>
</evidence>
<gene>
    <name evidence="3" type="ORF">FNW17_00840</name>
</gene>
<evidence type="ECO:0000256" key="1">
    <source>
        <dbReference type="ARBA" id="ARBA00008645"/>
    </source>
</evidence>
<proteinExistence type="inferred from homology"/>